<dbReference type="SMART" id="SM00471">
    <property type="entry name" value="HDc"/>
    <property type="match status" value="1"/>
</dbReference>
<evidence type="ECO:0000256" key="10">
    <source>
        <dbReference type="RuleBase" id="RU363067"/>
    </source>
</evidence>
<feature type="binding site" evidence="9">
    <location>
        <position position="235"/>
    </location>
    <ligand>
        <name>Zn(2+)</name>
        <dbReference type="ChEBI" id="CHEBI:29105"/>
        <label>1</label>
    </ligand>
</feature>
<evidence type="ECO:0000256" key="3">
    <source>
        <dbReference type="ARBA" id="ARBA00022723"/>
    </source>
</evidence>
<dbReference type="Gene3D" id="1.10.1300.10">
    <property type="entry name" value="3'5'-cyclic nucleotide phosphodiesterase, catalytic domain"/>
    <property type="match status" value="1"/>
</dbReference>
<dbReference type="EMBL" id="JAODUO010000597">
    <property type="protein sequence ID" value="KAK2177446.1"/>
    <property type="molecule type" value="Genomic_DNA"/>
</dbReference>
<keyword evidence="2" id="KW-0140">cGMP</keyword>
<accession>A0AAD9NR23</accession>
<evidence type="ECO:0000256" key="1">
    <source>
        <dbReference type="ARBA" id="ARBA00000583"/>
    </source>
</evidence>
<feature type="active site" description="Proton donor" evidence="7">
    <location>
        <position position="194"/>
    </location>
</feature>
<dbReference type="Proteomes" id="UP001209878">
    <property type="component" value="Unassembled WGS sequence"/>
</dbReference>
<reference evidence="12" key="1">
    <citation type="journal article" date="2023" name="Mol. Biol. Evol.">
        <title>Third-Generation Sequencing Reveals the Adaptive Role of the Epigenome in Three Deep-Sea Polychaetes.</title>
        <authorList>
            <person name="Perez M."/>
            <person name="Aroh O."/>
            <person name="Sun Y."/>
            <person name="Lan Y."/>
            <person name="Juniper S.K."/>
            <person name="Young C.R."/>
            <person name="Angers B."/>
            <person name="Qian P.Y."/>
        </authorList>
    </citation>
    <scope>NUCLEOTIDE SEQUENCE</scope>
    <source>
        <strain evidence="12">R07B-5</strain>
    </source>
</reference>
<evidence type="ECO:0000313" key="13">
    <source>
        <dbReference type="Proteomes" id="UP001209878"/>
    </source>
</evidence>
<sequence>MNISHRLAANNPHSRYELNVVGAYYNASVPADIGCDIKAIEDRLERLERVVIVETGTVPAIVHELKQSVERFKEKLENVDHLSWLGLYKDISAGTSLQPFWDKQSLAGKRTAEHKRRVYEKFLRMSEIQVTDHVREYVRQPTFDNWQWDEPEMLVLLRQMFLDLHLTTTFSIELPVLQRWLYEVYCHYNHVPFHNFQHCFMVTQMMYGLTWLMDLQSHLDDTDLLILLTAAICHDLDHPGYTNAYQINARTELALRYNDISPLENHHCSVAFELLERPEMNIFHNLSTQQYKVVREGIIKCILATDMSKHSEILSTYKSLLPSFDFSNKDHKTVLLMVLVKVADISNEVRPLQVAEPWLDCLLQEFFMQSDVEKLEGLPVAPFMDREKVTKPSSQVGFIKFVLLPLFEALGDQFPAITEDIILPVRHALQYYSDMQNALDEEKKRKASLEAKNNVK</sequence>
<dbReference type="EC" id="3.1.4.-" evidence="10"/>
<dbReference type="InterPro" id="IPR023088">
    <property type="entry name" value="PDEase"/>
</dbReference>
<evidence type="ECO:0000313" key="12">
    <source>
        <dbReference type="EMBL" id="KAK2177446.1"/>
    </source>
</evidence>
<feature type="binding site" evidence="8">
    <location>
        <position position="344"/>
    </location>
    <ligand>
        <name>AMP</name>
        <dbReference type="ChEBI" id="CHEBI:456215"/>
    </ligand>
</feature>
<comment type="catalytic activity">
    <reaction evidence="1">
        <text>3',5'-cyclic GMP + H2O = GMP + H(+)</text>
        <dbReference type="Rhea" id="RHEA:16957"/>
        <dbReference type="ChEBI" id="CHEBI:15377"/>
        <dbReference type="ChEBI" id="CHEBI:15378"/>
        <dbReference type="ChEBI" id="CHEBI:57746"/>
        <dbReference type="ChEBI" id="CHEBI:58115"/>
        <dbReference type="EC" id="3.1.4.35"/>
    </reaction>
</comment>
<dbReference type="PRINTS" id="PR00387">
    <property type="entry name" value="PDIESTERASE1"/>
</dbReference>
<feature type="binding site" evidence="9">
    <location>
        <position position="198"/>
    </location>
    <ligand>
        <name>Zn(2+)</name>
        <dbReference type="ChEBI" id="CHEBI:29105"/>
        <label>1</label>
    </ligand>
</feature>
<dbReference type="InterPro" id="IPR036971">
    <property type="entry name" value="PDEase_catalytic_dom_sf"/>
</dbReference>
<evidence type="ECO:0000256" key="2">
    <source>
        <dbReference type="ARBA" id="ARBA00022535"/>
    </source>
</evidence>
<comment type="cofactor">
    <cofactor evidence="10">
        <name>a divalent metal cation</name>
        <dbReference type="ChEBI" id="CHEBI:60240"/>
    </cofactor>
    <text evidence="10">Binds 2 divalent metal cations per subunit. Site 1 may preferentially bind zinc ions, while site 2 has a preference for magnesium and/or manganese ions.</text>
</comment>
<comment type="pathway">
    <text evidence="5">Purine metabolism; 3',5'-cyclic GMP degradation; GMP from 3',5'-cyclic GMP: step 1/1.</text>
</comment>
<dbReference type="InterPro" id="IPR002073">
    <property type="entry name" value="PDEase_catalytic_dom"/>
</dbReference>
<dbReference type="SUPFAM" id="SSF109604">
    <property type="entry name" value="HD-domain/PDEase-like"/>
    <property type="match status" value="1"/>
</dbReference>
<gene>
    <name evidence="12" type="ORF">NP493_592g01007</name>
</gene>
<proteinExistence type="inferred from homology"/>
<dbReference type="InterPro" id="IPR003607">
    <property type="entry name" value="HD/PDEase_dom"/>
</dbReference>
<keyword evidence="13" id="KW-1185">Reference proteome</keyword>
<dbReference type="PROSITE" id="PS00126">
    <property type="entry name" value="PDEASE_I_1"/>
    <property type="match status" value="1"/>
</dbReference>
<feature type="binding site" evidence="9">
    <location>
        <position position="344"/>
    </location>
    <ligand>
        <name>Zn(2+)</name>
        <dbReference type="ChEBI" id="CHEBI:29105"/>
        <label>1</label>
    </ligand>
</feature>
<name>A0AAD9NR23_RIDPI</name>
<keyword evidence="3 9" id="KW-0479">Metal-binding</keyword>
<dbReference type="InterPro" id="IPR023174">
    <property type="entry name" value="PDEase_CS"/>
</dbReference>
<evidence type="ECO:0000256" key="9">
    <source>
        <dbReference type="PIRSR" id="PIRSR623088-3"/>
    </source>
</evidence>
<comment type="similarity">
    <text evidence="6">Belongs to the cyclic nucleotide phosphodiesterase family. PDE9 subfamily.</text>
</comment>
<evidence type="ECO:0000256" key="6">
    <source>
        <dbReference type="ARBA" id="ARBA00061167"/>
    </source>
</evidence>
<evidence type="ECO:0000256" key="4">
    <source>
        <dbReference type="ARBA" id="ARBA00022801"/>
    </source>
</evidence>
<protein>
    <recommendedName>
        <fullName evidence="10">Phosphodiesterase</fullName>
        <ecNumber evidence="10">3.1.4.-</ecNumber>
    </recommendedName>
</protein>
<dbReference type="GO" id="GO:0047555">
    <property type="term" value="F:3',5'-cyclic-GMP phosphodiesterase activity"/>
    <property type="evidence" value="ECO:0007669"/>
    <property type="project" value="UniProtKB-EC"/>
</dbReference>
<organism evidence="12 13">
    <name type="scientific">Ridgeia piscesae</name>
    <name type="common">Tubeworm</name>
    <dbReference type="NCBI Taxonomy" id="27915"/>
    <lineage>
        <taxon>Eukaryota</taxon>
        <taxon>Metazoa</taxon>
        <taxon>Spiralia</taxon>
        <taxon>Lophotrochozoa</taxon>
        <taxon>Annelida</taxon>
        <taxon>Polychaeta</taxon>
        <taxon>Sedentaria</taxon>
        <taxon>Canalipalpata</taxon>
        <taxon>Sabellida</taxon>
        <taxon>Siboglinidae</taxon>
        <taxon>Ridgeia</taxon>
    </lineage>
</organism>
<dbReference type="PANTHER" id="PTHR11347">
    <property type="entry name" value="CYCLIC NUCLEOTIDE PHOSPHODIESTERASE"/>
    <property type="match status" value="1"/>
</dbReference>
<evidence type="ECO:0000256" key="8">
    <source>
        <dbReference type="PIRSR" id="PIRSR623088-2"/>
    </source>
</evidence>
<dbReference type="PROSITE" id="PS51845">
    <property type="entry name" value="PDEASE_I_2"/>
    <property type="match status" value="1"/>
</dbReference>
<comment type="caution">
    <text evidence="12">The sequence shown here is derived from an EMBL/GenBank/DDBJ whole genome shotgun (WGS) entry which is preliminary data.</text>
</comment>
<feature type="domain" description="PDEase" evidence="11">
    <location>
        <begin position="120"/>
        <end position="439"/>
    </location>
</feature>
<evidence type="ECO:0000259" key="11">
    <source>
        <dbReference type="PROSITE" id="PS51845"/>
    </source>
</evidence>
<feature type="binding site" evidence="8">
    <location>
        <begin position="194"/>
        <end position="198"/>
    </location>
    <ligand>
        <name>AMP</name>
        <dbReference type="ChEBI" id="CHEBI:456215"/>
    </ligand>
</feature>
<evidence type="ECO:0000256" key="5">
    <source>
        <dbReference type="ARBA" id="ARBA00037913"/>
    </source>
</evidence>
<keyword evidence="4 10" id="KW-0378">Hydrolase</keyword>
<feature type="binding site" evidence="9">
    <location>
        <position position="235"/>
    </location>
    <ligand>
        <name>Zn(2+)</name>
        <dbReference type="ChEBI" id="CHEBI:29105"/>
        <label>2</label>
    </ligand>
</feature>
<dbReference type="Pfam" id="PF00233">
    <property type="entry name" value="PDEase_I"/>
    <property type="match status" value="1"/>
</dbReference>
<evidence type="ECO:0000256" key="7">
    <source>
        <dbReference type="PIRSR" id="PIRSR623088-1"/>
    </source>
</evidence>
<feature type="binding site" evidence="8">
    <location>
        <position position="395"/>
    </location>
    <ligand>
        <name>AMP</name>
        <dbReference type="ChEBI" id="CHEBI:456215"/>
    </ligand>
</feature>
<dbReference type="AlphaFoldDB" id="A0AAD9NR23"/>
<dbReference type="GO" id="GO:0007165">
    <property type="term" value="P:signal transduction"/>
    <property type="evidence" value="ECO:0007669"/>
    <property type="project" value="InterPro"/>
</dbReference>
<feature type="binding site" evidence="8">
    <location>
        <position position="235"/>
    </location>
    <ligand>
        <name>AMP</name>
        <dbReference type="ChEBI" id="CHEBI:456215"/>
    </ligand>
</feature>
<dbReference type="CDD" id="cd00077">
    <property type="entry name" value="HDc"/>
    <property type="match status" value="1"/>
</dbReference>
<dbReference type="GO" id="GO:0046872">
    <property type="term" value="F:metal ion binding"/>
    <property type="evidence" value="ECO:0007669"/>
    <property type="project" value="UniProtKB-KW"/>
</dbReference>
<dbReference type="FunFam" id="1.10.1300.10:FF:000006">
    <property type="entry name" value="Phosphodiesterase 9A"/>
    <property type="match status" value="1"/>
</dbReference>
<feature type="binding site" evidence="9">
    <location>
        <position position="234"/>
    </location>
    <ligand>
        <name>Zn(2+)</name>
        <dbReference type="ChEBI" id="CHEBI:29105"/>
        <label>1</label>
    </ligand>
</feature>